<dbReference type="PANTHER" id="PTHR13544:SF0">
    <property type="entry name" value="THIOREDOXIN REDUCTASE-LIKE SELENOPROTEIN T"/>
    <property type="match status" value="1"/>
</dbReference>
<dbReference type="OrthoDB" id="60822at2759"/>
<evidence type="ECO:0000313" key="1">
    <source>
        <dbReference type="EMBL" id="PIO73612.1"/>
    </source>
</evidence>
<dbReference type="AlphaFoldDB" id="A0A2G9UV61"/>
<dbReference type="Proteomes" id="UP000230423">
    <property type="component" value="Unassembled WGS sequence"/>
</dbReference>
<dbReference type="GO" id="GO:0045454">
    <property type="term" value="P:cell redox homeostasis"/>
    <property type="evidence" value="ECO:0007669"/>
    <property type="project" value="TreeGrafter"/>
</dbReference>
<dbReference type="GO" id="GO:0005789">
    <property type="term" value="C:endoplasmic reticulum membrane"/>
    <property type="evidence" value="ECO:0007669"/>
    <property type="project" value="TreeGrafter"/>
</dbReference>
<dbReference type="EMBL" id="KZ345418">
    <property type="protein sequence ID" value="PIO73612.1"/>
    <property type="molecule type" value="Genomic_DNA"/>
</dbReference>
<accession>A0A2G9UV61</accession>
<name>A0A2G9UV61_TELCI</name>
<evidence type="ECO:0000313" key="2">
    <source>
        <dbReference type="Proteomes" id="UP000230423"/>
    </source>
</evidence>
<dbReference type="GO" id="GO:0004791">
    <property type="term" value="F:thioredoxin-disulfide reductase (NADPH) activity"/>
    <property type="evidence" value="ECO:0007669"/>
    <property type="project" value="TreeGrafter"/>
</dbReference>
<dbReference type="InterPro" id="IPR019389">
    <property type="entry name" value="Selenoprotein_T"/>
</dbReference>
<protein>
    <submittedName>
        <fullName evidence="1">SelT/selW/selH selenoprotein</fullName>
    </submittedName>
</protein>
<organism evidence="1 2">
    <name type="scientific">Teladorsagia circumcincta</name>
    <name type="common">Brown stomach worm</name>
    <name type="synonym">Ostertagia circumcincta</name>
    <dbReference type="NCBI Taxonomy" id="45464"/>
    <lineage>
        <taxon>Eukaryota</taxon>
        <taxon>Metazoa</taxon>
        <taxon>Ecdysozoa</taxon>
        <taxon>Nematoda</taxon>
        <taxon>Chromadorea</taxon>
        <taxon>Rhabditida</taxon>
        <taxon>Rhabditina</taxon>
        <taxon>Rhabditomorpha</taxon>
        <taxon>Strongyloidea</taxon>
        <taxon>Trichostrongylidae</taxon>
        <taxon>Teladorsagia</taxon>
    </lineage>
</organism>
<gene>
    <name evidence="1" type="ORF">TELCIR_04411</name>
</gene>
<reference evidence="1 2" key="1">
    <citation type="submission" date="2015-09" db="EMBL/GenBank/DDBJ databases">
        <title>Draft genome of the parasitic nematode Teladorsagia circumcincta isolate WARC Sus (inbred).</title>
        <authorList>
            <person name="Mitreva M."/>
        </authorList>
    </citation>
    <scope>NUCLEOTIDE SEQUENCE [LARGE SCALE GENOMIC DNA]</scope>
    <source>
        <strain evidence="1 2">S</strain>
    </source>
</reference>
<proteinExistence type="predicted"/>
<dbReference type="PANTHER" id="PTHR13544">
    <property type="entry name" value="SELENOPROTEIN T"/>
    <property type="match status" value="1"/>
</dbReference>
<keyword evidence="2" id="KW-1185">Reference proteome</keyword>
<sequence>MAVRDKYPEMPIEGSNYPPVKWKEYLAHAINILKITAIAAIVSGSNPFQLVGLGEPAIMQWAHSNKVFQIEKLSRCFQAVYLMAAAWDHIFSIYKK</sequence>